<dbReference type="GeneID" id="34685619"/>
<dbReference type="InterPro" id="IPR056940">
    <property type="entry name" value="PEX18_PEX21_C"/>
</dbReference>
<feature type="compositionally biased region" description="Polar residues" evidence="6">
    <location>
        <begin position="26"/>
        <end position="37"/>
    </location>
</feature>
<evidence type="ECO:0000256" key="2">
    <source>
        <dbReference type="ARBA" id="ARBA00004496"/>
    </source>
</evidence>
<evidence type="ECO:0000256" key="3">
    <source>
        <dbReference type="ARBA" id="ARBA00022490"/>
    </source>
</evidence>
<keyword evidence="3" id="KW-0963">Cytoplasm</keyword>
<dbReference type="AlphaFoldDB" id="A0A0C7N6J8"/>
<feature type="domain" description="PEX18/PEX21 C-terminal" evidence="7">
    <location>
        <begin position="192"/>
        <end position="262"/>
    </location>
</feature>
<protein>
    <submittedName>
        <fullName evidence="8">LALA0S04e09296g1_1</fullName>
    </submittedName>
</protein>
<keyword evidence="5" id="KW-0576">Peroxisome</keyword>
<evidence type="ECO:0000256" key="1">
    <source>
        <dbReference type="ARBA" id="ARBA00004275"/>
    </source>
</evidence>
<proteinExistence type="predicted"/>
<sequence length="279" mass="31154">MSACQPTALARLVSKTDQFPAATKALQTSNFHSSASRSRPLESADFEKNFRSSRYSEPPSGSHVIQGMPPLQAQPIAQDVGSWSDEFSRMQIRDPLSFTNEYQQLYKQYENPPQQHNNQPLASQNSPFALQQPIPVYRPALVQERAFYASASNASTQSDMTAQEHDMFAAEFDRIENELNEEPTAAPDAVPLSQEQLKFQQAASEINNRFSPGTETPPQLESKFQNSKFMGLMRNISDGAVTLMTNEDNNQKYTRLFSPNTGKLVGNEYFPVSDATLDA</sequence>
<reference evidence="8 9" key="1">
    <citation type="submission" date="2014-12" db="EMBL/GenBank/DDBJ databases">
        <authorList>
            <person name="Neuveglise Cecile"/>
        </authorList>
    </citation>
    <scope>NUCLEOTIDE SEQUENCE [LARGE SCALE GENOMIC DNA]</scope>
    <source>
        <strain evidence="8 9">CBS 12615</strain>
    </source>
</reference>
<name>A0A0C7N6J8_9SACH</name>
<dbReference type="RefSeq" id="XP_022628394.1">
    <property type="nucleotide sequence ID" value="XM_022772984.1"/>
</dbReference>
<evidence type="ECO:0000313" key="8">
    <source>
        <dbReference type="EMBL" id="CEP62164.1"/>
    </source>
</evidence>
<evidence type="ECO:0000313" key="9">
    <source>
        <dbReference type="Proteomes" id="UP000054304"/>
    </source>
</evidence>
<dbReference type="EMBL" id="LN736363">
    <property type="protein sequence ID" value="CEP62164.1"/>
    <property type="molecule type" value="Genomic_DNA"/>
</dbReference>
<dbReference type="STRING" id="1245769.A0A0C7N6J8"/>
<dbReference type="HOGENOM" id="CLU_078821_0_0_1"/>
<evidence type="ECO:0000259" key="7">
    <source>
        <dbReference type="Pfam" id="PF25098"/>
    </source>
</evidence>
<dbReference type="OrthoDB" id="4035272at2759"/>
<organism evidence="8 9">
    <name type="scientific">Lachancea lanzarotensis</name>
    <dbReference type="NCBI Taxonomy" id="1245769"/>
    <lineage>
        <taxon>Eukaryota</taxon>
        <taxon>Fungi</taxon>
        <taxon>Dikarya</taxon>
        <taxon>Ascomycota</taxon>
        <taxon>Saccharomycotina</taxon>
        <taxon>Saccharomycetes</taxon>
        <taxon>Saccharomycetales</taxon>
        <taxon>Saccharomycetaceae</taxon>
        <taxon>Lachancea</taxon>
    </lineage>
</organism>
<dbReference type="Gene3D" id="6.10.280.230">
    <property type="match status" value="1"/>
</dbReference>
<accession>A0A0C7N6J8</accession>
<evidence type="ECO:0000256" key="5">
    <source>
        <dbReference type="ARBA" id="ARBA00023140"/>
    </source>
</evidence>
<keyword evidence="9" id="KW-1185">Reference proteome</keyword>
<comment type="subcellular location">
    <subcellularLocation>
        <location evidence="2">Cytoplasm</location>
    </subcellularLocation>
    <subcellularLocation>
        <location evidence="1">Peroxisome</location>
    </subcellularLocation>
</comment>
<feature type="compositionally biased region" description="Basic and acidic residues" evidence="6">
    <location>
        <begin position="39"/>
        <end position="50"/>
    </location>
</feature>
<dbReference type="GO" id="GO:0005777">
    <property type="term" value="C:peroxisome"/>
    <property type="evidence" value="ECO:0007669"/>
    <property type="project" value="UniProtKB-SubCell"/>
</dbReference>
<evidence type="ECO:0000256" key="6">
    <source>
        <dbReference type="SAM" id="MobiDB-lite"/>
    </source>
</evidence>
<dbReference type="Proteomes" id="UP000054304">
    <property type="component" value="Unassembled WGS sequence"/>
</dbReference>
<feature type="region of interest" description="Disordered" evidence="6">
    <location>
        <begin position="26"/>
        <end position="66"/>
    </location>
</feature>
<dbReference type="Pfam" id="PF25098">
    <property type="entry name" value="PEX18_PEX21_C"/>
    <property type="match status" value="1"/>
</dbReference>
<evidence type="ECO:0000256" key="4">
    <source>
        <dbReference type="ARBA" id="ARBA00022843"/>
    </source>
</evidence>
<keyword evidence="4" id="KW-0832">Ubl conjugation</keyword>
<gene>
    <name evidence="8" type="ORF">LALA0_S04e09296g</name>
</gene>